<evidence type="ECO:0000313" key="6">
    <source>
        <dbReference type="EMBL" id="MDQ0504158.1"/>
    </source>
</evidence>
<dbReference type="Pfam" id="PF03466">
    <property type="entry name" value="LysR_substrate"/>
    <property type="match status" value="1"/>
</dbReference>
<dbReference type="PROSITE" id="PS50931">
    <property type="entry name" value="HTH_LYSR"/>
    <property type="match status" value="1"/>
</dbReference>
<evidence type="ECO:0000256" key="4">
    <source>
        <dbReference type="ARBA" id="ARBA00023163"/>
    </source>
</evidence>
<evidence type="ECO:0000259" key="5">
    <source>
        <dbReference type="PROSITE" id="PS50931"/>
    </source>
</evidence>
<comment type="similarity">
    <text evidence="1">Belongs to the LysR transcriptional regulatory family.</text>
</comment>
<evidence type="ECO:0000256" key="3">
    <source>
        <dbReference type="ARBA" id="ARBA00023125"/>
    </source>
</evidence>
<dbReference type="InterPro" id="IPR036388">
    <property type="entry name" value="WH-like_DNA-bd_sf"/>
</dbReference>
<protein>
    <submittedName>
        <fullName evidence="6">DNA-binding transcriptional LysR family regulator</fullName>
    </submittedName>
</protein>
<dbReference type="CDD" id="cd08475">
    <property type="entry name" value="PBP2_CrgA_like_6"/>
    <property type="match status" value="1"/>
</dbReference>
<dbReference type="EMBL" id="JAUSVY010000002">
    <property type="protein sequence ID" value="MDQ0504158.1"/>
    <property type="molecule type" value="Genomic_DNA"/>
</dbReference>
<dbReference type="InterPro" id="IPR005119">
    <property type="entry name" value="LysR_subst-bd"/>
</dbReference>
<dbReference type="InterPro" id="IPR058163">
    <property type="entry name" value="LysR-type_TF_proteobact-type"/>
</dbReference>
<dbReference type="SUPFAM" id="SSF46785">
    <property type="entry name" value="Winged helix' DNA-binding domain"/>
    <property type="match status" value="1"/>
</dbReference>
<gene>
    <name evidence="6" type="ORF">QOZ94_000932</name>
</gene>
<evidence type="ECO:0000256" key="2">
    <source>
        <dbReference type="ARBA" id="ARBA00023015"/>
    </source>
</evidence>
<keyword evidence="7" id="KW-1185">Reference proteome</keyword>
<dbReference type="InterPro" id="IPR036390">
    <property type="entry name" value="WH_DNA-bd_sf"/>
</dbReference>
<dbReference type="Proteomes" id="UP001241747">
    <property type="component" value="Unassembled WGS sequence"/>
</dbReference>
<keyword evidence="2" id="KW-0805">Transcription regulation</keyword>
<dbReference type="RefSeq" id="WP_237345268.1">
    <property type="nucleotide sequence ID" value="NZ_JABWGX010000008.1"/>
</dbReference>
<accession>A0ABU0LAJ0</accession>
<dbReference type="GO" id="GO:0003677">
    <property type="term" value="F:DNA binding"/>
    <property type="evidence" value="ECO:0007669"/>
    <property type="project" value="UniProtKB-KW"/>
</dbReference>
<dbReference type="InterPro" id="IPR000847">
    <property type="entry name" value="LysR_HTH_N"/>
</dbReference>
<evidence type="ECO:0000256" key="1">
    <source>
        <dbReference type="ARBA" id="ARBA00009437"/>
    </source>
</evidence>
<name>A0ABU0LAJ0_XANAG</name>
<evidence type="ECO:0000313" key="7">
    <source>
        <dbReference type="Proteomes" id="UP001241747"/>
    </source>
</evidence>
<organism evidence="6 7">
    <name type="scientific">Xanthobacter agilis</name>
    <dbReference type="NCBI Taxonomy" id="47492"/>
    <lineage>
        <taxon>Bacteria</taxon>
        <taxon>Pseudomonadati</taxon>
        <taxon>Pseudomonadota</taxon>
        <taxon>Alphaproteobacteria</taxon>
        <taxon>Hyphomicrobiales</taxon>
        <taxon>Xanthobacteraceae</taxon>
        <taxon>Xanthobacter</taxon>
    </lineage>
</organism>
<keyword evidence="3 6" id="KW-0238">DNA-binding</keyword>
<reference evidence="6 7" key="1">
    <citation type="submission" date="2023-07" db="EMBL/GenBank/DDBJ databases">
        <title>Genomic Encyclopedia of Type Strains, Phase IV (KMG-IV): sequencing the most valuable type-strain genomes for metagenomic binning, comparative biology and taxonomic classification.</title>
        <authorList>
            <person name="Goeker M."/>
        </authorList>
    </citation>
    <scope>NUCLEOTIDE SEQUENCE [LARGE SCALE GENOMIC DNA]</scope>
    <source>
        <strain evidence="6 7">DSM 3770</strain>
    </source>
</reference>
<dbReference type="Gene3D" id="1.10.10.10">
    <property type="entry name" value="Winged helix-like DNA-binding domain superfamily/Winged helix DNA-binding domain"/>
    <property type="match status" value="1"/>
</dbReference>
<comment type="caution">
    <text evidence="6">The sequence shown here is derived from an EMBL/GenBank/DDBJ whole genome shotgun (WGS) entry which is preliminary data.</text>
</comment>
<dbReference type="Gene3D" id="3.40.190.290">
    <property type="match status" value="1"/>
</dbReference>
<dbReference type="PANTHER" id="PTHR30537">
    <property type="entry name" value="HTH-TYPE TRANSCRIPTIONAL REGULATOR"/>
    <property type="match status" value="1"/>
</dbReference>
<sequence>MSLNIHSHFQGISAFVHAVETGSFTAAAARMGVSKSATGKSVARLEERLGIRLLDRTTRSLNLTAEGQAYYQSCLKVLEELNAAETLLASQKRVVSGTLRINLPISFGRLCVMPVLKEVADRNPDLNLDISFTDRQVDLVEEGIDLVVRLGDPGGHASLIGRRIGTQRSIICAAPAYLDRRGRPASVEELVNHDCLAFAKDGRPLPWAVCGPGGTVRPFVIQPRHTISHGEALRDATVNGLGIAYLSTWLAADDLRGERLEVVPILPPAEDVPITALWPRSRDLAPKVRVVVDALVEAFMPTHLTGSK</sequence>
<dbReference type="SUPFAM" id="SSF53850">
    <property type="entry name" value="Periplasmic binding protein-like II"/>
    <property type="match status" value="1"/>
</dbReference>
<dbReference type="Pfam" id="PF00126">
    <property type="entry name" value="HTH_1"/>
    <property type="match status" value="1"/>
</dbReference>
<dbReference type="PANTHER" id="PTHR30537:SF5">
    <property type="entry name" value="HTH-TYPE TRANSCRIPTIONAL ACTIVATOR TTDR-RELATED"/>
    <property type="match status" value="1"/>
</dbReference>
<proteinExistence type="inferred from homology"/>
<feature type="domain" description="HTH lysR-type" evidence="5">
    <location>
        <begin position="9"/>
        <end position="64"/>
    </location>
</feature>
<dbReference type="PRINTS" id="PR00039">
    <property type="entry name" value="HTHLYSR"/>
</dbReference>
<keyword evidence="4" id="KW-0804">Transcription</keyword>